<dbReference type="InterPro" id="IPR005488">
    <property type="entry name" value="Etherase_MurQ"/>
</dbReference>
<dbReference type="HAMAP" id="MF_00068">
    <property type="entry name" value="MurQ"/>
    <property type="match status" value="1"/>
</dbReference>
<evidence type="ECO:0000259" key="4">
    <source>
        <dbReference type="PROSITE" id="PS51464"/>
    </source>
</evidence>
<dbReference type="CDD" id="cd05007">
    <property type="entry name" value="SIS_Etherase"/>
    <property type="match status" value="1"/>
</dbReference>
<comment type="miscellaneous">
    <text evidence="3">A lyase-type mechanism (elimination/hydration) is suggested for the cleavage of the lactyl ether bond of MurNAc 6-phosphate, with the formation of an alpha,beta-unsaturated aldehyde intermediate with (E)-stereochemistry, followed by the syn addition of water to give product.</text>
</comment>
<dbReference type="GO" id="GO:0097367">
    <property type="term" value="F:carbohydrate derivative binding"/>
    <property type="evidence" value="ECO:0007669"/>
    <property type="project" value="InterPro"/>
</dbReference>
<dbReference type="InterPro" id="IPR001347">
    <property type="entry name" value="SIS_dom"/>
</dbReference>
<evidence type="ECO:0000256" key="3">
    <source>
        <dbReference type="HAMAP-Rule" id="MF_00068"/>
    </source>
</evidence>
<evidence type="ECO:0000256" key="2">
    <source>
        <dbReference type="ARBA" id="ARBA00023277"/>
    </source>
</evidence>
<evidence type="ECO:0000256" key="1">
    <source>
        <dbReference type="ARBA" id="ARBA00023239"/>
    </source>
</evidence>
<dbReference type="PROSITE" id="PS01272">
    <property type="entry name" value="GCKR"/>
    <property type="match status" value="1"/>
</dbReference>
<sequence>MSFIKITEQDSKYNHLEKMSTKELLENINNEDKTVPLAVEKALPQIEILVNQVVSKLSTGGRLFYIGAGTSGRLGILDASECPPTFGVSSDLVIGIIAGGDNAIRNAVENAEDSTNQGWEDLKKFAITSKDIVIGIAASGTTPYVISALQHCNKNNIVTGSISCNANSPLSQSAAYPIEVIVGPEFVTGSSRMKAGTAQKLVLNMITTSTMIKLGRIKGNKMVDMQLSNNKLVDRGTKMIMSELNLPETEAKQLLQKYKNVRLAIQNYNNGK</sequence>
<dbReference type="GO" id="GO:0009254">
    <property type="term" value="P:peptidoglycan turnover"/>
    <property type="evidence" value="ECO:0007669"/>
    <property type="project" value="TreeGrafter"/>
</dbReference>
<keyword evidence="1 3" id="KW-0456">Lyase</keyword>
<dbReference type="GO" id="GO:0016803">
    <property type="term" value="F:ether hydrolase activity"/>
    <property type="evidence" value="ECO:0007669"/>
    <property type="project" value="TreeGrafter"/>
</dbReference>
<protein>
    <recommendedName>
        <fullName evidence="3">N-acetylmuramic acid 6-phosphate etherase</fullName>
        <shortName evidence="3">MurNAc-6-P etherase</shortName>
        <ecNumber evidence="3">4.2.1.126</ecNumber>
    </recommendedName>
    <alternativeName>
        <fullName evidence="3">N-acetylmuramic acid 6-phosphate hydrolase</fullName>
    </alternativeName>
    <alternativeName>
        <fullName evidence="3">N-acetylmuramic acid 6-phosphate lyase</fullName>
    </alternativeName>
</protein>
<reference evidence="5 6" key="1">
    <citation type="journal article" date="2015" name="Antonie Van Leeuwenhoek">
        <title>Tamlana nanhaiensis sp. nov., isolated from surface seawater collected from the South China Sea.</title>
        <authorList>
            <person name="Liu X."/>
            <person name="Lai Q."/>
            <person name="Du Y."/>
            <person name="Li G."/>
            <person name="Sun F."/>
            <person name="Shao Z."/>
        </authorList>
    </citation>
    <scope>NUCLEOTIDE SEQUENCE [LARGE SCALE GENOMIC DNA]</scope>
    <source>
        <strain evidence="5 6">FHC16</strain>
    </source>
</reference>
<evidence type="ECO:0000313" key="5">
    <source>
        <dbReference type="EMBL" id="KJD33173.1"/>
    </source>
</evidence>
<feature type="domain" description="SIS" evidence="4">
    <location>
        <begin position="53"/>
        <end position="216"/>
    </location>
</feature>
<dbReference type="PANTHER" id="PTHR10088">
    <property type="entry name" value="GLUCOKINASE REGULATORY PROTEIN"/>
    <property type="match status" value="1"/>
</dbReference>
<dbReference type="STRING" id="1382798.PK35_09360"/>
<dbReference type="PROSITE" id="PS51464">
    <property type="entry name" value="SIS"/>
    <property type="match status" value="1"/>
</dbReference>
<dbReference type="Gene3D" id="1.10.8.1080">
    <property type="match status" value="1"/>
</dbReference>
<dbReference type="Proteomes" id="UP000032361">
    <property type="component" value="Unassembled WGS sequence"/>
</dbReference>
<dbReference type="NCBIfam" id="NF009222">
    <property type="entry name" value="PRK12570.1"/>
    <property type="match status" value="1"/>
</dbReference>
<dbReference type="EC" id="4.2.1.126" evidence="3"/>
<comment type="subunit">
    <text evidence="3">Homodimer.</text>
</comment>
<dbReference type="PATRIC" id="fig|1382798.3.peg.3222"/>
<dbReference type="PANTHER" id="PTHR10088:SF4">
    <property type="entry name" value="GLUCOKINASE REGULATORY PROTEIN"/>
    <property type="match status" value="1"/>
</dbReference>
<keyword evidence="2 3" id="KW-0119">Carbohydrate metabolism</keyword>
<comment type="catalytic activity">
    <reaction evidence="3">
        <text>N-acetyl-D-muramate 6-phosphate + H2O = N-acetyl-D-glucosamine 6-phosphate + (R)-lactate</text>
        <dbReference type="Rhea" id="RHEA:26410"/>
        <dbReference type="ChEBI" id="CHEBI:15377"/>
        <dbReference type="ChEBI" id="CHEBI:16004"/>
        <dbReference type="ChEBI" id="CHEBI:57513"/>
        <dbReference type="ChEBI" id="CHEBI:58722"/>
        <dbReference type="EC" id="4.2.1.126"/>
    </reaction>
</comment>
<dbReference type="RefSeq" id="WP_044626462.1">
    <property type="nucleotide sequence ID" value="NZ_JTDV01000005.1"/>
</dbReference>
<organism evidence="5 6">
    <name type="scientific">Neotamlana nanhaiensis</name>
    <dbReference type="NCBI Taxonomy" id="1382798"/>
    <lineage>
        <taxon>Bacteria</taxon>
        <taxon>Pseudomonadati</taxon>
        <taxon>Bacteroidota</taxon>
        <taxon>Flavobacteriia</taxon>
        <taxon>Flavobacteriales</taxon>
        <taxon>Flavobacteriaceae</taxon>
        <taxon>Neotamlana</taxon>
    </lineage>
</organism>
<dbReference type="NCBIfam" id="NF003915">
    <property type="entry name" value="PRK05441.1"/>
    <property type="match status" value="1"/>
</dbReference>
<dbReference type="AlphaFoldDB" id="A0A0D7W380"/>
<proteinExistence type="inferred from homology"/>
<dbReference type="OrthoDB" id="9813395at2"/>
<gene>
    <name evidence="3" type="primary">murQ</name>
    <name evidence="5" type="ORF">PK35_09360</name>
</gene>
<comment type="similarity">
    <text evidence="3">Belongs to the GCKR-like family. MurNAc-6-P etherase subfamily.</text>
</comment>
<comment type="pathway">
    <text evidence="3">Amino-sugar metabolism; N-acetylmuramate degradation.</text>
</comment>
<dbReference type="GO" id="GO:0046348">
    <property type="term" value="P:amino sugar catabolic process"/>
    <property type="evidence" value="ECO:0007669"/>
    <property type="project" value="InterPro"/>
</dbReference>
<dbReference type="SUPFAM" id="SSF53697">
    <property type="entry name" value="SIS domain"/>
    <property type="match status" value="1"/>
</dbReference>
<dbReference type="GO" id="GO:0097173">
    <property type="term" value="P:N-acetylmuramic acid catabolic process"/>
    <property type="evidence" value="ECO:0007669"/>
    <property type="project" value="UniProtKB-UniPathway"/>
</dbReference>
<name>A0A0D7W380_9FLAO</name>
<dbReference type="InterPro" id="IPR046348">
    <property type="entry name" value="SIS_dom_sf"/>
</dbReference>
<evidence type="ECO:0000313" key="6">
    <source>
        <dbReference type="Proteomes" id="UP000032361"/>
    </source>
</evidence>
<dbReference type="EMBL" id="JTDV01000005">
    <property type="protein sequence ID" value="KJD33173.1"/>
    <property type="molecule type" value="Genomic_DNA"/>
</dbReference>
<dbReference type="NCBIfam" id="TIGR00274">
    <property type="entry name" value="N-acetylmuramic acid 6-phosphate etherase"/>
    <property type="match status" value="1"/>
</dbReference>
<comment type="function">
    <text evidence="3">Specifically catalyzes the cleavage of the D-lactyl ether substituent of MurNAc 6-phosphate, producing GlcNAc 6-phosphate and D-lactate.</text>
</comment>
<dbReference type="Gene3D" id="3.40.50.10490">
    <property type="entry name" value="Glucose-6-phosphate isomerase like protein, domain 1"/>
    <property type="match status" value="1"/>
</dbReference>
<dbReference type="Pfam" id="PF22645">
    <property type="entry name" value="GKRP_SIS_N"/>
    <property type="match status" value="1"/>
</dbReference>
<feature type="active site" description="Proton donor" evidence="3">
    <location>
        <position position="81"/>
    </location>
</feature>
<dbReference type="FunFam" id="3.40.50.10490:FF:000014">
    <property type="entry name" value="N-acetylmuramic acid 6-phosphate etherase"/>
    <property type="match status" value="1"/>
</dbReference>
<accession>A0A0D7W380</accession>
<keyword evidence="6" id="KW-1185">Reference proteome</keyword>
<comment type="caution">
    <text evidence="5">The sequence shown here is derived from an EMBL/GenBank/DDBJ whole genome shotgun (WGS) entry which is preliminary data.</text>
</comment>
<dbReference type="InterPro" id="IPR005486">
    <property type="entry name" value="Glucokinase_regulatory_CS"/>
</dbReference>
<feature type="active site" evidence="3">
    <location>
        <position position="112"/>
    </location>
</feature>
<dbReference type="UniPathway" id="UPA00342"/>
<dbReference type="GO" id="GO:0016835">
    <property type="term" value="F:carbon-oxygen lyase activity"/>
    <property type="evidence" value="ECO:0007669"/>
    <property type="project" value="UniProtKB-UniRule"/>
</dbReference>
<dbReference type="InterPro" id="IPR040190">
    <property type="entry name" value="MURQ/GCKR"/>
</dbReference>